<proteinExistence type="predicted"/>
<reference evidence="2" key="1">
    <citation type="submission" date="2010-07" db="EMBL/GenBank/DDBJ databases">
        <authorList>
            <consortium name="CONSOLIDER consortium CSD2007-00005"/>
            <person name="Guazzaroni M.-E."/>
            <person name="Richter M."/>
            <person name="Garcia-Salamanca A."/>
            <person name="Yarza P."/>
            <person name="Ferrer M."/>
        </authorList>
    </citation>
    <scope>NUCLEOTIDE SEQUENCE</scope>
</reference>
<dbReference type="InterPro" id="IPR002716">
    <property type="entry name" value="PIN_dom"/>
</dbReference>
<organism evidence="2">
    <name type="scientific">sediment metagenome</name>
    <dbReference type="NCBI Taxonomy" id="749907"/>
    <lineage>
        <taxon>unclassified sequences</taxon>
        <taxon>metagenomes</taxon>
        <taxon>ecological metagenomes</taxon>
    </lineage>
</organism>
<protein>
    <submittedName>
        <fullName evidence="2">Protein containing PIN domain</fullName>
    </submittedName>
</protein>
<gene>
    <name evidence="2" type="ORF">LDC_1310</name>
</gene>
<name>D9PIF2_9ZZZZ</name>
<dbReference type="AlphaFoldDB" id="D9PIF2"/>
<dbReference type="Gene3D" id="3.40.50.1010">
    <property type="entry name" value="5'-nuclease"/>
    <property type="match status" value="1"/>
</dbReference>
<feature type="domain" description="PIN" evidence="1">
    <location>
        <begin position="3"/>
        <end position="113"/>
    </location>
</feature>
<sequence>MLIYIDTSVINGLYAQDTDIKRDTVYFFENVRKFGYTLYASEATIDEIEQTPQKSKEALLKNVIKEHKVDILPITEEARRLANRYIDAKIIPNKYFADALHIAVASVHKVPVLASWNFEHMVKVKTKLAVIAINRQHGYPIVEISSPKEV</sequence>
<dbReference type="SUPFAM" id="SSF88723">
    <property type="entry name" value="PIN domain-like"/>
    <property type="match status" value="1"/>
</dbReference>
<reference evidence="2" key="2">
    <citation type="journal article" date="2011" name="Microb. Ecol.">
        <title>Taxonomic and Functional Metagenomic Profiling of the Microbial Community in the Anoxic Sediment of a Sub-saline Shallow Lake (Laguna de Carrizo, Central Spain).</title>
        <authorList>
            <person name="Ferrer M."/>
            <person name="Guazzaroni M.E."/>
            <person name="Richter M."/>
            <person name="Garcia-Salamanca A."/>
            <person name="Yarza P."/>
            <person name="Suarez-Suarez A."/>
            <person name="Solano J."/>
            <person name="Alcaide M."/>
            <person name="van Dillewijn P."/>
            <person name="Molina-Henares M.A."/>
            <person name="Lopez-Cortes N."/>
            <person name="Al-Ramahi Y."/>
            <person name="Guerrero C."/>
            <person name="Acosta A."/>
            <person name="de Eugenio L.I."/>
            <person name="Martinez V."/>
            <person name="Marques S."/>
            <person name="Rojo F."/>
            <person name="Santero E."/>
            <person name="Genilloud O."/>
            <person name="Perez-Perez J."/>
            <person name="Rossello-Mora R."/>
            <person name="Ramos J.L."/>
        </authorList>
    </citation>
    <scope>NUCLEOTIDE SEQUENCE</scope>
</reference>
<evidence type="ECO:0000259" key="1">
    <source>
        <dbReference type="Pfam" id="PF01850"/>
    </source>
</evidence>
<dbReference type="EMBL" id="ADZX01000428">
    <property type="protein sequence ID" value="EFK96658.1"/>
    <property type="molecule type" value="Genomic_DNA"/>
</dbReference>
<dbReference type="Pfam" id="PF01850">
    <property type="entry name" value="PIN"/>
    <property type="match status" value="1"/>
</dbReference>
<dbReference type="InterPro" id="IPR029060">
    <property type="entry name" value="PIN-like_dom_sf"/>
</dbReference>
<accession>D9PIF2</accession>
<comment type="caution">
    <text evidence="2">The sequence shown here is derived from an EMBL/GenBank/DDBJ whole genome shotgun (WGS) entry which is preliminary data.</text>
</comment>
<evidence type="ECO:0000313" key="2">
    <source>
        <dbReference type="EMBL" id="EFK96658.1"/>
    </source>
</evidence>